<accession>A0ABX7FKW9</accession>
<gene>
    <name evidence="1" type="ORF">JNE38_20600</name>
</gene>
<sequence>MILNNTYFEELKEQITNQEKWDRAHFHVFNHEAGTGKSRSAHQIIGEMAKDHPFRVLYVQRFVRDDELDNTVLAINQHAGKTIAERFAKEDTQKEVRKKRAEEAQVLCITHKMYSQICKDEHQELIRNRQILIIDEYPDLLERITVSLEDICYLWGYYPTHGFDVIEELAKDFREKLYSYESRALTQIKTMELVEFNSTQYEKYRTAIPAIKKKISDKAHEKLLNKFEQVMKNGCFFYEGKFYTFDNQYEYKMLNNNIILDANAGFDFRYELFHKFIVRNQDKVFDYSNSTFMHFEINTGKKDLAQYINFPEKVLDTISLEDRKSVLLITDMANKENVEGSLCYHFSQYGDTLLEIENRMSCKFSVDYFGNIIGVNQYRDYDTVVVMKTPNFDYLTYALTYLFYQTKNNRPVESVPIFSHDGVENIRKATVAGEIYQAIKRINRDNSQNSQIYVFTSNQDAIDIVLYQLPNIQYRKEKMDLVSKRKYDSSNRKESSLFEKNIEQIKNLLIELKGQGISSVKKKELREKVGVSDPAYFSKILGVMGLFFEQLNIINSGQKLILIHDPNTEDLDRNLGKSA</sequence>
<protein>
    <submittedName>
        <fullName evidence="1">Uncharacterized protein</fullName>
    </submittedName>
</protein>
<organism evidence="1 2">
    <name type="scientific">Brevibacillus choshinensis</name>
    <dbReference type="NCBI Taxonomy" id="54911"/>
    <lineage>
        <taxon>Bacteria</taxon>
        <taxon>Bacillati</taxon>
        <taxon>Bacillota</taxon>
        <taxon>Bacilli</taxon>
        <taxon>Bacillales</taxon>
        <taxon>Paenibacillaceae</taxon>
        <taxon>Brevibacillus</taxon>
    </lineage>
</organism>
<dbReference type="RefSeq" id="WP_203353030.1">
    <property type="nucleotide sequence ID" value="NZ_CP069127.1"/>
</dbReference>
<dbReference type="Proteomes" id="UP000596248">
    <property type="component" value="Chromosome"/>
</dbReference>
<reference evidence="1 2" key="1">
    <citation type="submission" date="2021-01" db="EMBL/GenBank/DDBJ databases">
        <title>Identification of strong promoters based on the transcriptome of Brevibacillus choshinensis.</title>
        <authorList>
            <person name="Yao D."/>
            <person name="Zhang K."/>
            <person name="Wu J."/>
        </authorList>
    </citation>
    <scope>NUCLEOTIDE SEQUENCE [LARGE SCALE GENOMIC DNA]</scope>
    <source>
        <strain evidence="1 2">HPD31-SP3</strain>
    </source>
</reference>
<dbReference type="EMBL" id="CP069127">
    <property type="protein sequence ID" value="QRG65961.1"/>
    <property type="molecule type" value="Genomic_DNA"/>
</dbReference>
<proteinExistence type="predicted"/>
<evidence type="ECO:0000313" key="2">
    <source>
        <dbReference type="Proteomes" id="UP000596248"/>
    </source>
</evidence>
<keyword evidence="2" id="KW-1185">Reference proteome</keyword>
<name>A0ABX7FKW9_BRECH</name>
<evidence type="ECO:0000313" key="1">
    <source>
        <dbReference type="EMBL" id="QRG65961.1"/>
    </source>
</evidence>